<organism evidence="1 2">
    <name type="scientific">Sphagnum jensenii</name>
    <dbReference type="NCBI Taxonomy" id="128206"/>
    <lineage>
        <taxon>Eukaryota</taxon>
        <taxon>Viridiplantae</taxon>
        <taxon>Streptophyta</taxon>
        <taxon>Embryophyta</taxon>
        <taxon>Bryophyta</taxon>
        <taxon>Sphagnophytina</taxon>
        <taxon>Sphagnopsida</taxon>
        <taxon>Sphagnales</taxon>
        <taxon>Sphagnaceae</taxon>
        <taxon>Sphagnum</taxon>
    </lineage>
</organism>
<dbReference type="EMBL" id="OZ020098">
    <property type="protein sequence ID" value="CAK9269798.1"/>
    <property type="molecule type" value="Genomic_DNA"/>
</dbReference>
<keyword evidence="2" id="KW-1185">Reference proteome</keyword>
<evidence type="ECO:0000313" key="2">
    <source>
        <dbReference type="Proteomes" id="UP001497444"/>
    </source>
</evidence>
<evidence type="ECO:0000313" key="1">
    <source>
        <dbReference type="EMBL" id="CAK9269798.1"/>
    </source>
</evidence>
<sequence>MRPRRCSAFCHQQITPMGENQGSIGDRQCRVQDRYKPAIMVVLAASVISKSGRGTCCKHHFLFGYGILFFSSGSELLGYGIDENTLA</sequence>
<protein>
    <submittedName>
        <fullName evidence="1">Uncharacterized protein</fullName>
    </submittedName>
</protein>
<gene>
    <name evidence="1" type="ORF">CSSPJE1EN1_LOCUS15276</name>
</gene>
<proteinExistence type="predicted"/>
<accession>A0ABP0WSD7</accession>
<reference evidence="1" key="1">
    <citation type="submission" date="2024-02" db="EMBL/GenBank/DDBJ databases">
        <authorList>
            <consortium name="ELIXIR-Norway"/>
            <consortium name="Elixir Norway"/>
        </authorList>
    </citation>
    <scope>NUCLEOTIDE SEQUENCE</scope>
</reference>
<name>A0ABP0WSD7_9BRYO</name>
<dbReference type="Proteomes" id="UP001497444">
    <property type="component" value="Chromosome 3"/>
</dbReference>